<feature type="region of interest" description="Disordered" evidence="1">
    <location>
        <begin position="52"/>
        <end position="107"/>
    </location>
</feature>
<sequence>MLQPRATSLFLLIWTISGICWAQSTTTAATVSKTKLEQLEDLGISYLSSLLSPSPTATPSSSSSTSSSKSSTTTSSLDSLTATKRATSTSESSTTAAPSATTSSSTQLPKTTRNIFLVLGTVLGAFILILLAIVIWQCLKYRKRKAAKRRAATPLDYNEFPDSYDPPSSIVHPAYRPRSLSSGERYYTPPPQSLPQPQMAQHHHQHHRNSSHASLIPSGPTPPPPQHFRSSYSSGGANPFDDSHGTIDIGYRDYSQQNVPVSPILAHQDSGYSDRSRPSLERHSRHSQQSLNRVPIELPESKTQEERPLQSVPDRVSTPMFGVGKAPGERASVPHTAPVRNPQRRSLPMSPLANEPLSRGSEFDFGFGNETAPRRARAASQSQRNMSDAHHRF</sequence>
<feature type="region of interest" description="Disordered" evidence="1">
    <location>
        <begin position="263"/>
        <end position="393"/>
    </location>
</feature>
<keyword evidence="2" id="KW-0812">Transmembrane</keyword>
<feature type="compositionally biased region" description="Basic and acidic residues" evidence="1">
    <location>
        <begin position="299"/>
        <end position="308"/>
    </location>
</feature>
<evidence type="ECO:0000256" key="3">
    <source>
        <dbReference type="SAM" id="SignalP"/>
    </source>
</evidence>
<feature type="region of interest" description="Disordered" evidence="1">
    <location>
        <begin position="156"/>
        <end position="249"/>
    </location>
</feature>
<dbReference type="Proteomes" id="UP000800235">
    <property type="component" value="Unassembled WGS sequence"/>
</dbReference>
<evidence type="ECO:0000256" key="2">
    <source>
        <dbReference type="SAM" id="Phobius"/>
    </source>
</evidence>
<feature type="compositionally biased region" description="Low complexity" evidence="1">
    <location>
        <begin position="52"/>
        <end position="106"/>
    </location>
</feature>
<reference evidence="4" key="1">
    <citation type="journal article" date="2020" name="Stud. Mycol.">
        <title>101 Dothideomycetes genomes: a test case for predicting lifestyles and emergence of pathogens.</title>
        <authorList>
            <person name="Haridas S."/>
            <person name="Albert R."/>
            <person name="Binder M."/>
            <person name="Bloem J."/>
            <person name="Labutti K."/>
            <person name="Salamov A."/>
            <person name="Andreopoulos B."/>
            <person name="Baker S."/>
            <person name="Barry K."/>
            <person name="Bills G."/>
            <person name="Bluhm B."/>
            <person name="Cannon C."/>
            <person name="Castanera R."/>
            <person name="Culley D."/>
            <person name="Daum C."/>
            <person name="Ezra D."/>
            <person name="Gonzalez J."/>
            <person name="Henrissat B."/>
            <person name="Kuo A."/>
            <person name="Liang C."/>
            <person name="Lipzen A."/>
            <person name="Lutzoni F."/>
            <person name="Magnuson J."/>
            <person name="Mondo S."/>
            <person name="Nolan M."/>
            <person name="Ohm R."/>
            <person name="Pangilinan J."/>
            <person name="Park H.-J."/>
            <person name="Ramirez L."/>
            <person name="Alfaro M."/>
            <person name="Sun H."/>
            <person name="Tritt A."/>
            <person name="Yoshinaga Y."/>
            <person name="Zwiers L.-H."/>
            <person name="Turgeon B."/>
            <person name="Goodwin S."/>
            <person name="Spatafora J."/>
            <person name="Crous P."/>
            <person name="Grigoriev I."/>
        </authorList>
    </citation>
    <scope>NUCLEOTIDE SEQUENCE</scope>
    <source>
        <strain evidence="4">CBS 130266</strain>
    </source>
</reference>
<feature type="signal peptide" evidence="3">
    <location>
        <begin position="1"/>
        <end position="22"/>
    </location>
</feature>
<feature type="compositionally biased region" description="Basic and acidic residues" evidence="1">
    <location>
        <begin position="272"/>
        <end position="282"/>
    </location>
</feature>
<accession>A0A9P4NSU2</accession>
<feature type="transmembrane region" description="Helical" evidence="2">
    <location>
        <begin position="115"/>
        <end position="139"/>
    </location>
</feature>
<protein>
    <recommendedName>
        <fullName evidence="6">Mid2 domain-containing protein</fullName>
    </recommendedName>
</protein>
<feature type="compositionally biased region" description="Basic residues" evidence="1">
    <location>
        <begin position="201"/>
        <end position="210"/>
    </location>
</feature>
<feature type="chain" id="PRO_5040226500" description="Mid2 domain-containing protein" evidence="3">
    <location>
        <begin position="23"/>
        <end position="393"/>
    </location>
</feature>
<keyword evidence="5" id="KW-1185">Reference proteome</keyword>
<comment type="caution">
    <text evidence="4">The sequence shown here is derived from an EMBL/GenBank/DDBJ whole genome shotgun (WGS) entry which is preliminary data.</text>
</comment>
<evidence type="ECO:0000256" key="1">
    <source>
        <dbReference type="SAM" id="MobiDB-lite"/>
    </source>
</evidence>
<evidence type="ECO:0000313" key="5">
    <source>
        <dbReference type="Proteomes" id="UP000800235"/>
    </source>
</evidence>
<keyword evidence="3" id="KW-0732">Signal</keyword>
<evidence type="ECO:0000313" key="4">
    <source>
        <dbReference type="EMBL" id="KAF2430601.1"/>
    </source>
</evidence>
<dbReference type="EMBL" id="MU007038">
    <property type="protein sequence ID" value="KAF2430601.1"/>
    <property type="molecule type" value="Genomic_DNA"/>
</dbReference>
<gene>
    <name evidence="4" type="ORF">EJ08DRAFT_649625</name>
</gene>
<dbReference type="AlphaFoldDB" id="A0A9P4NSU2"/>
<name>A0A9P4NSU2_9PEZI</name>
<evidence type="ECO:0008006" key="6">
    <source>
        <dbReference type="Google" id="ProtNLM"/>
    </source>
</evidence>
<proteinExistence type="predicted"/>
<organism evidence="4 5">
    <name type="scientific">Tothia fuscella</name>
    <dbReference type="NCBI Taxonomy" id="1048955"/>
    <lineage>
        <taxon>Eukaryota</taxon>
        <taxon>Fungi</taxon>
        <taxon>Dikarya</taxon>
        <taxon>Ascomycota</taxon>
        <taxon>Pezizomycotina</taxon>
        <taxon>Dothideomycetes</taxon>
        <taxon>Pleosporomycetidae</taxon>
        <taxon>Venturiales</taxon>
        <taxon>Cylindrosympodiaceae</taxon>
        <taxon>Tothia</taxon>
    </lineage>
</organism>
<keyword evidence="2" id="KW-0472">Membrane</keyword>
<keyword evidence="2" id="KW-1133">Transmembrane helix</keyword>